<name>A0AAE1A746_9GAST</name>
<evidence type="ECO:0000313" key="2">
    <source>
        <dbReference type="Proteomes" id="UP001283361"/>
    </source>
</evidence>
<evidence type="ECO:0000313" key="1">
    <source>
        <dbReference type="EMBL" id="KAK3782242.1"/>
    </source>
</evidence>
<comment type="caution">
    <text evidence="1">The sequence shown here is derived from an EMBL/GenBank/DDBJ whole genome shotgun (WGS) entry which is preliminary data.</text>
</comment>
<dbReference type="EMBL" id="JAWDGP010002524">
    <property type="protein sequence ID" value="KAK3782242.1"/>
    <property type="molecule type" value="Genomic_DNA"/>
</dbReference>
<gene>
    <name evidence="1" type="ORF">RRG08_048700</name>
</gene>
<dbReference type="Proteomes" id="UP001283361">
    <property type="component" value="Unassembled WGS sequence"/>
</dbReference>
<accession>A0AAE1A746</accession>
<protein>
    <submittedName>
        <fullName evidence="1">Uncharacterized protein</fullName>
    </submittedName>
</protein>
<keyword evidence="2" id="KW-1185">Reference proteome</keyword>
<proteinExistence type="predicted"/>
<reference evidence="1" key="1">
    <citation type="journal article" date="2023" name="G3 (Bethesda)">
        <title>A reference genome for the long-term kleptoplast-retaining sea slug Elysia crispata morphotype clarki.</title>
        <authorList>
            <person name="Eastman K.E."/>
            <person name="Pendleton A.L."/>
            <person name="Shaikh M.A."/>
            <person name="Suttiyut T."/>
            <person name="Ogas R."/>
            <person name="Tomko P."/>
            <person name="Gavelis G."/>
            <person name="Widhalm J.R."/>
            <person name="Wisecaver J.H."/>
        </authorList>
    </citation>
    <scope>NUCLEOTIDE SEQUENCE</scope>
    <source>
        <strain evidence="1">ECLA1</strain>
    </source>
</reference>
<sequence length="122" mass="14017">MKDLRGFNFTPVALVHRKNIVARSLVIIYRERVTCLAVQKITISAPVIQKGTNDRCWVVDDLRLLGILNRKSYDYLACLSQLFQNPYFTIGFIDKNLTKLNKTSSTLQNCIRSIQPVLMELL</sequence>
<dbReference type="AlphaFoldDB" id="A0AAE1A746"/>
<organism evidence="1 2">
    <name type="scientific">Elysia crispata</name>
    <name type="common">lettuce slug</name>
    <dbReference type="NCBI Taxonomy" id="231223"/>
    <lineage>
        <taxon>Eukaryota</taxon>
        <taxon>Metazoa</taxon>
        <taxon>Spiralia</taxon>
        <taxon>Lophotrochozoa</taxon>
        <taxon>Mollusca</taxon>
        <taxon>Gastropoda</taxon>
        <taxon>Heterobranchia</taxon>
        <taxon>Euthyneura</taxon>
        <taxon>Panpulmonata</taxon>
        <taxon>Sacoglossa</taxon>
        <taxon>Placobranchoidea</taxon>
        <taxon>Plakobranchidae</taxon>
        <taxon>Elysia</taxon>
    </lineage>
</organism>